<keyword evidence="3" id="KW-1185">Reference proteome</keyword>
<dbReference type="SUPFAM" id="SSF54695">
    <property type="entry name" value="POZ domain"/>
    <property type="match status" value="1"/>
</dbReference>
<proteinExistence type="predicted"/>
<gene>
    <name evidence="2" type="ORF">B0T21DRAFT_292963</name>
</gene>
<dbReference type="EMBL" id="JAUKTV010000010">
    <property type="protein sequence ID" value="KAK0726302.1"/>
    <property type="molecule type" value="Genomic_DNA"/>
</dbReference>
<accession>A0AA40B2H5</accession>
<dbReference type="CDD" id="cd18186">
    <property type="entry name" value="BTB_POZ_ZBTB_KLHL-like"/>
    <property type="match status" value="1"/>
</dbReference>
<comment type="caution">
    <text evidence="2">The sequence shown here is derived from an EMBL/GenBank/DDBJ whole genome shotgun (WGS) entry which is preliminary data.</text>
</comment>
<evidence type="ECO:0000313" key="3">
    <source>
        <dbReference type="Proteomes" id="UP001172159"/>
    </source>
</evidence>
<reference evidence="2" key="1">
    <citation type="submission" date="2023-06" db="EMBL/GenBank/DDBJ databases">
        <title>Genome-scale phylogeny and comparative genomics of the fungal order Sordariales.</title>
        <authorList>
            <consortium name="Lawrence Berkeley National Laboratory"/>
            <person name="Hensen N."/>
            <person name="Bonometti L."/>
            <person name="Westerberg I."/>
            <person name="Brannstrom I.O."/>
            <person name="Guillou S."/>
            <person name="Cros-Aarteil S."/>
            <person name="Calhoun S."/>
            <person name="Haridas S."/>
            <person name="Kuo A."/>
            <person name="Mondo S."/>
            <person name="Pangilinan J."/>
            <person name="Riley R."/>
            <person name="Labutti K."/>
            <person name="Andreopoulos B."/>
            <person name="Lipzen A."/>
            <person name="Chen C."/>
            <person name="Yanf M."/>
            <person name="Daum C."/>
            <person name="Ng V."/>
            <person name="Clum A."/>
            <person name="Steindorff A."/>
            <person name="Ohm R."/>
            <person name="Martin F."/>
            <person name="Silar P."/>
            <person name="Natvig D."/>
            <person name="Lalanne C."/>
            <person name="Gautier V."/>
            <person name="Ament-Velasquez S.L."/>
            <person name="Kruys A."/>
            <person name="Hutchinson M.I."/>
            <person name="Powell A.J."/>
            <person name="Barry K."/>
            <person name="Miller A.N."/>
            <person name="Grigoriev I.V."/>
            <person name="Debuchy R."/>
            <person name="Gladieux P."/>
            <person name="Thoren M.H."/>
            <person name="Johannesson H."/>
        </authorList>
    </citation>
    <scope>NUCLEOTIDE SEQUENCE</scope>
    <source>
        <strain evidence="2">CBS 540.89</strain>
    </source>
</reference>
<dbReference type="Gene3D" id="3.30.710.10">
    <property type="entry name" value="Potassium Channel Kv1.1, Chain A"/>
    <property type="match status" value="1"/>
</dbReference>
<dbReference type="Proteomes" id="UP001172159">
    <property type="component" value="Unassembled WGS sequence"/>
</dbReference>
<organism evidence="2 3">
    <name type="scientific">Apiosordaria backusii</name>
    <dbReference type="NCBI Taxonomy" id="314023"/>
    <lineage>
        <taxon>Eukaryota</taxon>
        <taxon>Fungi</taxon>
        <taxon>Dikarya</taxon>
        <taxon>Ascomycota</taxon>
        <taxon>Pezizomycotina</taxon>
        <taxon>Sordariomycetes</taxon>
        <taxon>Sordariomycetidae</taxon>
        <taxon>Sordariales</taxon>
        <taxon>Lasiosphaeriaceae</taxon>
        <taxon>Apiosordaria</taxon>
    </lineage>
</organism>
<name>A0AA40B2H5_9PEZI</name>
<protein>
    <recommendedName>
        <fullName evidence="1">BTB domain-containing protein</fullName>
    </recommendedName>
</protein>
<evidence type="ECO:0000259" key="1">
    <source>
        <dbReference type="Pfam" id="PF00651"/>
    </source>
</evidence>
<dbReference type="InterPro" id="IPR011333">
    <property type="entry name" value="SKP1/BTB/POZ_sf"/>
</dbReference>
<evidence type="ECO:0000313" key="2">
    <source>
        <dbReference type="EMBL" id="KAK0726302.1"/>
    </source>
</evidence>
<sequence>MRPVIEDIDKDGDLVLRVGSGSERREYRVDSHALRRASPVFKAMLFGGPWIESKPADASDWVVALPEDDPSAFQVLLLIVHCQFAKVSTAMASGDKLYDLFILCDKYGMTALTKPWAHDDFGRHPAYSQQSQVTLAPCPKTMFIAWEFGGAKMFRYHIHYLVHNLLLSRDKSALVYRDIGGNETPLREYRLGPLDMEGE</sequence>
<dbReference type="Pfam" id="PF00651">
    <property type="entry name" value="BTB"/>
    <property type="match status" value="1"/>
</dbReference>
<feature type="domain" description="BTB" evidence="1">
    <location>
        <begin position="13"/>
        <end position="114"/>
    </location>
</feature>
<dbReference type="InterPro" id="IPR000210">
    <property type="entry name" value="BTB/POZ_dom"/>
</dbReference>
<dbReference type="AlphaFoldDB" id="A0AA40B2H5"/>